<keyword evidence="2" id="KW-0812">Transmembrane</keyword>
<keyword evidence="3" id="KW-0732">Signal</keyword>
<organism evidence="4 5">
    <name type="scientific">Kitasatospora phosalacinea</name>
    <dbReference type="NCBI Taxonomy" id="2065"/>
    <lineage>
        <taxon>Bacteria</taxon>
        <taxon>Bacillati</taxon>
        <taxon>Actinomycetota</taxon>
        <taxon>Actinomycetes</taxon>
        <taxon>Kitasatosporales</taxon>
        <taxon>Streptomycetaceae</taxon>
        <taxon>Kitasatospora</taxon>
    </lineage>
</organism>
<sequence>MHRSIALRAAAVVVAAGLMSAPAVGSAFASSSTYTSQLRQQVPTTAAAFGEQEKTCADIPATQDGWHFVLPGNDADFVKLTVTFQPGGEQVVTSFPGNPAGKHAYVASAKGATLVSAVAEVRGGSQAKFNLSHTCPASAPEASPSPKASESPLESPEPSASASESTSASPSPSESPETSGSPSASPSPSEGTSGSPSPSAAESTSGAAVSPSASATTGPADDSLAFTGASVIGTTVAGLALLGAGGVLVSRRRKGAHR</sequence>
<feature type="compositionally biased region" description="Low complexity" evidence="1">
    <location>
        <begin position="136"/>
        <end position="208"/>
    </location>
</feature>
<evidence type="ECO:0000256" key="3">
    <source>
        <dbReference type="SAM" id="SignalP"/>
    </source>
</evidence>
<feature type="signal peptide" evidence="3">
    <location>
        <begin position="1"/>
        <end position="29"/>
    </location>
</feature>
<evidence type="ECO:0000313" key="4">
    <source>
        <dbReference type="EMBL" id="MFE1354963.1"/>
    </source>
</evidence>
<dbReference type="EMBL" id="JBHYPX010000052">
    <property type="protein sequence ID" value="MFE1354963.1"/>
    <property type="molecule type" value="Genomic_DNA"/>
</dbReference>
<protein>
    <submittedName>
        <fullName evidence="4">LPXTG cell wall anchor domain-containing protein</fullName>
    </submittedName>
</protein>
<evidence type="ECO:0000313" key="5">
    <source>
        <dbReference type="Proteomes" id="UP001599542"/>
    </source>
</evidence>
<keyword evidence="2" id="KW-1133">Transmembrane helix</keyword>
<feature type="region of interest" description="Disordered" evidence="1">
    <location>
        <begin position="132"/>
        <end position="225"/>
    </location>
</feature>
<dbReference type="NCBIfam" id="TIGR01167">
    <property type="entry name" value="LPXTG_anchor"/>
    <property type="match status" value="1"/>
</dbReference>
<reference evidence="4 5" key="1">
    <citation type="submission" date="2024-09" db="EMBL/GenBank/DDBJ databases">
        <title>The Natural Products Discovery Center: Release of the First 8490 Sequenced Strains for Exploring Actinobacteria Biosynthetic Diversity.</title>
        <authorList>
            <person name="Kalkreuter E."/>
            <person name="Kautsar S.A."/>
            <person name="Yang D."/>
            <person name="Bader C.D."/>
            <person name="Teijaro C.N."/>
            <person name="Fluegel L."/>
            <person name="Davis C.M."/>
            <person name="Simpson J.R."/>
            <person name="Lauterbach L."/>
            <person name="Steele A.D."/>
            <person name="Gui C."/>
            <person name="Meng S."/>
            <person name="Li G."/>
            <person name="Viehrig K."/>
            <person name="Ye F."/>
            <person name="Su P."/>
            <person name="Kiefer A.F."/>
            <person name="Nichols A."/>
            <person name="Cepeda A.J."/>
            <person name="Yan W."/>
            <person name="Fan B."/>
            <person name="Jiang Y."/>
            <person name="Adhikari A."/>
            <person name="Zheng C.-J."/>
            <person name="Schuster L."/>
            <person name="Cowan T.M."/>
            <person name="Smanski M.J."/>
            <person name="Chevrette M.G."/>
            <person name="De Carvalho L.P.S."/>
            <person name="Shen B."/>
        </authorList>
    </citation>
    <scope>NUCLEOTIDE SEQUENCE [LARGE SCALE GENOMIC DNA]</scope>
    <source>
        <strain evidence="4 5">NPDC058753</strain>
    </source>
</reference>
<dbReference type="RefSeq" id="WP_380321488.1">
    <property type="nucleotide sequence ID" value="NZ_JBHYPW010000014.1"/>
</dbReference>
<feature type="transmembrane region" description="Helical" evidence="2">
    <location>
        <begin position="224"/>
        <end position="249"/>
    </location>
</feature>
<gene>
    <name evidence="4" type="ORF">ACFW6T_23540</name>
</gene>
<name>A0ABW6GR32_9ACTN</name>
<proteinExistence type="predicted"/>
<evidence type="ECO:0000256" key="2">
    <source>
        <dbReference type="SAM" id="Phobius"/>
    </source>
</evidence>
<feature type="chain" id="PRO_5045616243" evidence="3">
    <location>
        <begin position="30"/>
        <end position="258"/>
    </location>
</feature>
<evidence type="ECO:0000256" key="1">
    <source>
        <dbReference type="SAM" id="MobiDB-lite"/>
    </source>
</evidence>
<accession>A0ABW6GR32</accession>
<keyword evidence="2" id="KW-0472">Membrane</keyword>
<comment type="caution">
    <text evidence="4">The sequence shown here is derived from an EMBL/GenBank/DDBJ whole genome shotgun (WGS) entry which is preliminary data.</text>
</comment>
<keyword evidence="5" id="KW-1185">Reference proteome</keyword>
<dbReference type="Proteomes" id="UP001599542">
    <property type="component" value="Unassembled WGS sequence"/>
</dbReference>